<dbReference type="GO" id="GO:0031213">
    <property type="term" value="C:RSF complex"/>
    <property type="evidence" value="ECO:0007669"/>
    <property type="project" value="InterPro"/>
</dbReference>
<dbReference type="PANTHER" id="PTHR14296">
    <property type="entry name" value="REMODELING AND SPACING FACTOR 1"/>
    <property type="match status" value="1"/>
</dbReference>
<reference evidence="1" key="1">
    <citation type="submission" date="2020-07" db="EMBL/GenBank/DDBJ databases">
        <title>Ethylene signaling mediates host invasion by parasitic plants.</title>
        <authorList>
            <person name="Yoshida S."/>
        </authorList>
    </citation>
    <scope>NUCLEOTIDE SEQUENCE</scope>
    <source>
        <strain evidence="1">Okayama</strain>
    </source>
</reference>
<dbReference type="GO" id="GO:0006355">
    <property type="term" value="P:regulation of DNA-templated transcription"/>
    <property type="evidence" value="ECO:0007669"/>
    <property type="project" value="InterPro"/>
</dbReference>
<dbReference type="AlphaFoldDB" id="A0A830B6N2"/>
<protein>
    <submittedName>
        <fullName evidence="1">Uncharacterized protein</fullName>
    </submittedName>
</protein>
<name>A0A830B6N2_9LAMI</name>
<gene>
    <name evidence="1" type="ORF">PHJA_000171800</name>
</gene>
<evidence type="ECO:0000313" key="1">
    <source>
        <dbReference type="EMBL" id="GFP80284.1"/>
    </source>
</evidence>
<keyword evidence="2" id="KW-1185">Reference proteome</keyword>
<evidence type="ECO:0000313" key="2">
    <source>
        <dbReference type="Proteomes" id="UP000653305"/>
    </source>
</evidence>
<proteinExistence type="predicted"/>
<dbReference type="OrthoDB" id="303107at2759"/>
<dbReference type="Proteomes" id="UP000653305">
    <property type="component" value="Unassembled WGS sequence"/>
</dbReference>
<dbReference type="EMBL" id="BMAC01000017">
    <property type="protein sequence ID" value="GFP80284.1"/>
    <property type="molecule type" value="Genomic_DNA"/>
</dbReference>
<accession>A0A830B6N2</accession>
<dbReference type="PANTHER" id="PTHR14296:SF12">
    <property type="entry name" value="DDT DOMAIN-CONTAINING PROTEIN DDR4 ISOFORM X1"/>
    <property type="match status" value="1"/>
</dbReference>
<dbReference type="InterPro" id="IPR028938">
    <property type="entry name" value="Rsf1-like"/>
</dbReference>
<sequence>MAEAHRRPVAVGGVTVLNDDVVKVSESSPTRTIDVDSVREKLRQRWELASVLNFLHVFEPVIESNLKISAEDVETALIEQNNTLAQLHIALLKGIISKNKPLKSSDDWILTLSKTLSVWWPWVATGEFPLTGAKGEEISIYKDLEPTTRLLILKALCEVRADQYDAVSYINEAMKENGEISNFRKNKLAGNGNGIAFWYDGNETIGHRLYKEVQFFENEGVEGQGIAPAICSKWETLATNFEEFKKIVNDYSSSGVQWEVALSKSLETDVIPVLEKQWKVCKFDLFP</sequence>
<comment type="caution">
    <text evidence="1">The sequence shown here is derived from an EMBL/GenBank/DDBJ whole genome shotgun (WGS) entry which is preliminary data.</text>
</comment>
<organism evidence="1 2">
    <name type="scientific">Phtheirospermum japonicum</name>
    <dbReference type="NCBI Taxonomy" id="374723"/>
    <lineage>
        <taxon>Eukaryota</taxon>
        <taxon>Viridiplantae</taxon>
        <taxon>Streptophyta</taxon>
        <taxon>Embryophyta</taxon>
        <taxon>Tracheophyta</taxon>
        <taxon>Spermatophyta</taxon>
        <taxon>Magnoliopsida</taxon>
        <taxon>eudicotyledons</taxon>
        <taxon>Gunneridae</taxon>
        <taxon>Pentapetalae</taxon>
        <taxon>asterids</taxon>
        <taxon>lamiids</taxon>
        <taxon>Lamiales</taxon>
        <taxon>Orobanchaceae</taxon>
        <taxon>Orobanchaceae incertae sedis</taxon>
        <taxon>Phtheirospermum</taxon>
    </lineage>
</organism>